<dbReference type="PANTHER" id="PTHR39601">
    <property type="entry name" value="CHORIOGENIN HMINOR"/>
    <property type="match status" value="1"/>
</dbReference>
<feature type="region of interest" description="Disordered" evidence="1">
    <location>
        <begin position="1"/>
        <end position="114"/>
    </location>
</feature>
<reference evidence="3 4" key="1">
    <citation type="journal article" date="2013" name="PLoS Genet.">
        <title>Genomic mechanisms accounting for the adaptation to parasitism in nematode-trapping fungi.</title>
        <authorList>
            <person name="Meerupati T."/>
            <person name="Andersson K.M."/>
            <person name="Friman E."/>
            <person name="Kumar D."/>
            <person name="Tunlid A."/>
            <person name="Ahren D."/>
        </authorList>
    </citation>
    <scope>NUCLEOTIDE SEQUENCE [LARGE SCALE GENOMIC DNA]</scope>
    <source>
        <strain evidence="3 4">CBS 200.50</strain>
    </source>
</reference>
<gene>
    <name evidence="3" type="ORF">H072_11255</name>
</gene>
<evidence type="ECO:0000259" key="2">
    <source>
        <dbReference type="Pfam" id="PF26013"/>
    </source>
</evidence>
<feature type="compositionally biased region" description="Polar residues" evidence="1">
    <location>
        <begin position="47"/>
        <end position="63"/>
    </location>
</feature>
<organism evidence="3 4">
    <name type="scientific">Dactylellina haptotyla (strain CBS 200.50)</name>
    <name type="common">Nematode-trapping fungus</name>
    <name type="synonym">Monacrosporium haptotylum</name>
    <dbReference type="NCBI Taxonomy" id="1284197"/>
    <lineage>
        <taxon>Eukaryota</taxon>
        <taxon>Fungi</taxon>
        <taxon>Dikarya</taxon>
        <taxon>Ascomycota</taxon>
        <taxon>Pezizomycotina</taxon>
        <taxon>Orbiliomycetes</taxon>
        <taxon>Orbiliales</taxon>
        <taxon>Orbiliaceae</taxon>
        <taxon>Dactylellina</taxon>
    </lineage>
</organism>
<evidence type="ECO:0000313" key="4">
    <source>
        <dbReference type="Proteomes" id="UP000015100"/>
    </source>
</evidence>
<dbReference type="PANTHER" id="PTHR39601:SF1">
    <property type="entry name" value="CHORIOGENIN HMINOR"/>
    <property type="match status" value="1"/>
</dbReference>
<comment type="caution">
    <text evidence="3">The sequence shown here is derived from an EMBL/GenBank/DDBJ whole genome shotgun (WGS) entry which is preliminary data.</text>
</comment>
<proteinExistence type="predicted"/>
<evidence type="ECO:0000256" key="1">
    <source>
        <dbReference type="SAM" id="MobiDB-lite"/>
    </source>
</evidence>
<dbReference type="OMA" id="STSDYWV"/>
<keyword evidence="4" id="KW-1185">Reference proteome</keyword>
<feature type="compositionally biased region" description="Basic residues" evidence="1">
    <location>
        <begin position="162"/>
        <end position="171"/>
    </location>
</feature>
<dbReference type="HOGENOM" id="CLU_365992_0_0_1"/>
<feature type="region of interest" description="Disordered" evidence="1">
    <location>
        <begin position="138"/>
        <end position="198"/>
    </location>
</feature>
<dbReference type="InterPro" id="IPR058317">
    <property type="entry name" value="DUF8004"/>
</dbReference>
<protein>
    <recommendedName>
        <fullName evidence="2">DUF8004 domain-containing protein</fullName>
    </recommendedName>
</protein>
<feature type="compositionally biased region" description="Low complexity" evidence="1">
    <location>
        <begin position="14"/>
        <end position="34"/>
    </location>
</feature>
<dbReference type="AlphaFoldDB" id="S8B8M9"/>
<dbReference type="EMBL" id="AQGS01001161">
    <property type="protein sequence ID" value="EPS35373.1"/>
    <property type="molecule type" value="Genomic_DNA"/>
</dbReference>
<feature type="compositionally biased region" description="Basic and acidic residues" evidence="1">
    <location>
        <begin position="64"/>
        <end position="77"/>
    </location>
</feature>
<accession>S8B8M9</accession>
<evidence type="ECO:0000313" key="3">
    <source>
        <dbReference type="EMBL" id="EPS35373.1"/>
    </source>
</evidence>
<dbReference type="Proteomes" id="UP000015100">
    <property type="component" value="Unassembled WGS sequence"/>
</dbReference>
<dbReference type="STRING" id="1284197.S8B8M9"/>
<feature type="domain" description="DUF8004" evidence="2">
    <location>
        <begin position="357"/>
        <end position="448"/>
    </location>
</feature>
<name>S8B8M9_DACHA</name>
<sequence length="773" mass="85486">MATVPTTLAPATDAAAGSTSGSFFGKKGSRSIFSKPKDSANDKPKSSRPSFFQNLKASRTNNKIQKDKGKALEKQETEVETSSGGHPDHPAYGLPGEILPTFGGPSKHPTAGTNKDLANLVDLEGHQQPGWRPLFGVESESEVPDSQSDPGSFERPVDIKGKGKASAHLTRRASEDSFLSPAESVSKTPGGLPPAYQIISGKDARKSPHYNYASLYNGRPVRELWNPDGDTLIYLCAKNSATPHGPSFFVDSLILQSTSDYWVVAFSPVWQGGFDIPKSKFPTAKYALFFAPDRPDGKNEETDALTLLRHYITMRNVFACMFDSFCVGLIEDDSPLLSDLVDRMLMYFDGAEDSLGQKLSEFIIKSGLWDVSNDAIKAIDLLHLAATYQMKDLYLEAFVHSVGMWPQIQAAKAHEVLSEPIVNLLIDRHNEIDQKVKILSSSLKSFQFKELWKVKSPATKLPLGVRKGYQEIRTFLYKYYTSTSYPKWPPKNLNTRPVLLHIYEDFCALYALLVDRQYTTSGAVASYHSLFHYANSLRLIDQKIAKHGKSMPFGIPILPGYFFQPIGSEQTAWREQEAFIGDISEKPSDAALEDFLPKLYNHKDIRRMGLNQEDEGITVAFMGFEKSIMRGKSLKAMAELRKGMWMVIYGVMSLMAELSVESGTVFKDEVEYLLCCDTTDVFEWEGKRLRPARAAANPDDPDMDRWSVASLEETDNARRVRFEGGGGSGSDVSVARGASGAAAEGKNRAELSYPWVIAQTPGWALGNQSGTGT</sequence>
<dbReference type="OrthoDB" id="5300331at2759"/>
<reference evidence="4" key="2">
    <citation type="submission" date="2013-04" db="EMBL/GenBank/DDBJ databases">
        <title>Genomic mechanisms accounting for the adaptation to parasitism in nematode-trapping fungi.</title>
        <authorList>
            <person name="Ahren D.G."/>
        </authorList>
    </citation>
    <scope>NUCLEOTIDE SEQUENCE [LARGE SCALE GENOMIC DNA]</scope>
    <source>
        <strain evidence="4">CBS 200.50</strain>
    </source>
</reference>
<feature type="compositionally biased region" description="Basic and acidic residues" evidence="1">
    <location>
        <begin position="35"/>
        <end position="45"/>
    </location>
</feature>
<dbReference type="Pfam" id="PF26013">
    <property type="entry name" value="DUF8004"/>
    <property type="match status" value="1"/>
</dbReference>
<dbReference type="eggNOG" id="ENOG502SRSH">
    <property type="taxonomic scope" value="Eukaryota"/>
</dbReference>